<reference evidence="2 3" key="1">
    <citation type="submission" date="2017-07" db="EMBL/GenBank/DDBJ databases">
        <title>Tetzosporium hominis gen.nov. sp.nov.</title>
        <authorList>
            <person name="Tetz G."/>
            <person name="Tetz V."/>
        </authorList>
    </citation>
    <scope>NUCLEOTIDE SEQUENCE [LARGE SCALE GENOMIC DNA]</scope>
    <source>
        <strain evidence="2 3">VT-49</strain>
    </source>
</reference>
<keyword evidence="1" id="KW-0472">Membrane</keyword>
<organism evidence="2 3">
    <name type="scientific">Tetzosporium hominis</name>
    <dbReference type="NCBI Taxonomy" id="2020506"/>
    <lineage>
        <taxon>Bacteria</taxon>
        <taxon>Bacillati</taxon>
        <taxon>Bacillota</taxon>
        <taxon>Bacilli</taxon>
        <taxon>Bacillales</taxon>
        <taxon>Caryophanaceae</taxon>
        <taxon>Tetzosporium</taxon>
    </lineage>
</organism>
<dbReference type="SUPFAM" id="SSF48371">
    <property type="entry name" value="ARM repeat"/>
    <property type="match status" value="1"/>
</dbReference>
<dbReference type="InterPro" id="IPR011989">
    <property type="entry name" value="ARM-like"/>
</dbReference>
<name>A0A264W223_9BACL</name>
<protein>
    <recommendedName>
        <fullName evidence="4">HEAT repeat domain-containing protein</fullName>
    </recommendedName>
</protein>
<proteinExistence type="predicted"/>
<dbReference type="InterPro" id="IPR016024">
    <property type="entry name" value="ARM-type_fold"/>
</dbReference>
<dbReference type="AlphaFoldDB" id="A0A264W223"/>
<evidence type="ECO:0008006" key="4">
    <source>
        <dbReference type="Google" id="ProtNLM"/>
    </source>
</evidence>
<dbReference type="Gene3D" id="1.25.10.10">
    <property type="entry name" value="Leucine-rich Repeat Variant"/>
    <property type="match status" value="1"/>
</dbReference>
<dbReference type="Proteomes" id="UP000217065">
    <property type="component" value="Unassembled WGS sequence"/>
</dbReference>
<evidence type="ECO:0000256" key="1">
    <source>
        <dbReference type="SAM" id="Phobius"/>
    </source>
</evidence>
<comment type="caution">
    <text evidence="2">The sequence shown here is derived from an EMBL/GenBank/DDBJ whole genome shotgun (WGS) entry which is preliminary data.</text>
</comment>
<evidence type="ECO:0000313" key="2">
    <source>
        <dbReference type="EMBL" id="OZS77604.1"/>
    </source>
</evidence>
<keyword evidence="1" id="KW-1133">Transmembrane helix</keyword>
<sequence length="351" mass="41967">MRISTTVLLWIILILLTLLVIFSIYLTILRLLEKRRLRHEENYVERSKAYWMNYLFYNQEWNEEMVPKTLDEKRAAERLLVKFLNSVYVEGTREKIYLFAERYMTSYYSKMLASTEWSHRMNGLYRVIDFRLVELAEKHLDKWSNRKVRNAEEKYYLSLLKITVGRTTAIDLIKQDEVEFSEHQNRALLLKLKQIDLDALISNYDYLPHNSKLALIDVVGEKNYIHYQEFFVEQLEKEELSEVRIRILKSLELMGFIRDFQPFIPFLSSSFWQERMLASRIVGMFPLSESQHYLLPLLEDESWWVRSTAAKAIAKQKGGISILTNYQLLTEDRFAKEIIDEQLLKEETVTL</sequence>
<dbReference type="EMBL" id="NOKQ01000220">
    <property type="protein sequence ID" value="OZS77604.1"/>
    <property type="molecule type" value="Genomic_DNA"/>
</dbReference>
<accession>A0A264W223</accession>
<feature type="transmembrane region" description="Helical" evidence="1">
    <location>
        <begin position="6"/>
        <end position="28"/>
    </location>
</feature>
<dbReference type="RefSeq" id="WP_094943484.1">
    <property type="nucleotide sequence ID" value="NZ_NOKQ01000220.1"/>
</dbReference>
<keyword evidence="3" id="KW-1185">Reference proteome</keyword>
<evidence type="ECO:0000313" key="3">
    <source>
        <dbReference type="Proteomes" id="UP000217065"/>
    </source>
</evidence>
<keyword evidence="1" id="KW-0812">Transmembrane</keyword>
<dbReference type="OrthoDB" id="2112914at2"/>
<gene>
    <name evidence="2" type="ORF">CF394_10365</name>
</gene>